<dbReference type="Gene3D" id="2.30.38.10">
    <property type="entry name" value="Luciferase, Domain 3"/>
    <property type="match status" value="1"/>
</dbReference>
<keyword evidence="2" id="KW-0597">Phosphoprotein</keyword>
<dbReference type="Gene3D" id="3.40.50.980">
    <property type="match status" value="2"/>
</dbReference>
<dbReference type="Gene3D" id="3.40.50.1820">
    <property type="entry name" value="alpha/beta hydrolase"/>
    <property type="match status" value="1"/>
</dbReference>
<dbReference type="EMBL" id="JBHUFV010000096">
    <property type="protein sequence ID" value="MFD1939811.1"/>
    <property type="molecule type" value="Genomic_DNA"/>
</dbReference>
<accession>A0ABW4TDL9</accession>
<evidence type="ECO:0000256" key="1">
    <source>
        <dbReference type="ARBA" id="ARBA00022450"/>
    </source>
</evidence>
<dbReference type="Gene3D" id="3.30.300.30">
    <property type="match status" value="1"/>
</dbReference>
<comment type="caution">
    <text evidence="4">The sequence shown here is derived from an EMBL/GenBank/DDBJ whole genome shotgun (WGS) entry which is preliminary data.</text>
</comment>
<gene>
    <name evidence="4" type="ORF">ACFSKW_50980</name>
</gene>
<dbReference type="InterPro" id="IPR000873">
    <property type="entry name" value="AMP-dep_synth/lig_dom"/>
</dbReference>
<dbReference type="PANTHER" id="PTHR45527:SF1">
    <property type="entry name" value="FATTY ACID SYNTHASE"/>
    <property type="match status" value="1"/>
</dbReference>
<dbReference type="InterPro" id="IPR036736">
    <property type="entry name" value="ACP-like_sf"/>
</dbReference>
<keyword evidence="1" id="KW-0596">Phosphopantetheine</keyword>
<dbReference type="InterPro" id="IPR025110">
    <property type="entry name" value="AMP-bd_C"/>
</dbReference>
<dbReference type="PROSITE" id="PS50075">
    <property type="entry name" value="CARRIER"/>
    <property type="match status" value="1"/>
</dbReference>
<keyword evidence="5" id="KW-1185">Reference proteome</keyword>
<evidence type="ECO:0000313" key="5">
    <source>
        <dbReference type="Proteomes" id="UP001597368"/>
    </source>
</evidence>
<sequence length="597" mass="63527">MTAHQPPRCEPATAAALFEQCVRRHAARAAVEDDGHSLTYRELNARANQLARRLVASGVGAEQVVAVALPRSRDCVVAVLAVLKSGAAYLPLDVTYPRERLAFMIRDARPALAITTTSAGRLLEDAADEVVCLELDRPETVAALAELSAGDLTDAERTTPAHPAHAMYVIYTSGSTGTPKGVVITGQGMAGLADTQRRTLCVGPGSRVLQWASISFDAAFWDYSSALFSGATLVLAPAQGDRSVPDSRLHDLLRDGRITHATLPPAVLAALDDDVLIGATIVSTGDSCTEAIAKRWARGRRLLNGYGPTETTVGATISEPYGGAGVPIGRPFTDTVVHLLDDALRPVGAGEIGEIYVGGPGLARCYLGQPELTAQRFVASPFEAGQRLYRTGDLASAAEDGQLVFHGRADDQVKIRGFRVEPGEVQSVLARHPGVRQAAVIARDDEHLGKHLVAYVVTDGGDPEGLREYLARNVPDYLTPAAIIEVPDLPLTPNGKVDRQALPEPERRTVSGRQARSAHERYLCTVVAELLGVDQVGPSDDLFVLGGHSLLAAKLIGRIRKDLGVRLPLRTLYRSGRISDIAANLAEVAPDSRGVPD</sequence>
<dbReference type="Proteomes" id="UP001597368">
    <property type="component" value="Unassembled WGS sequence"/>
</dbReference>
<dbReference type="InterPro" id="IPR020806">
    <property type="entry name" value="PKS_PP-bd"/>
</dbReference>
<dbReference type="PROSITE" id="PS00455">
    <property type="entry name" value="AMP_BINDING"/>
    <property type="match status" value="1"/>
</dbReference>
<dbReference type="Pfam" id="PF13193">
    <property type="entry name" value="AMP-binding_C"/>
    <property type="match status" value="1"/>
</dbReference>
<evidence type="ECO:0000256" key="2">
    <source>
        <dbReference type="ARBA" id="ARBA00022553"/>
    </source>
</evidence>
<dbReference type="SUPFAM" id="SSF47336">
    <property type="entry name" value="ACP-like"/>
    <property type="match status" value="1"/>
</dbReference>
<dbReference type="InterPro" id="IPR009081">
    <property type="entry name" value="PP-bd_ACP"/>
</dbReference>
<dbReference type="Pfam" id="PF00501">
    <property type="entry name" value="AMP-binding"/>
    <property type="match status" value="1"/>
</dbReference>
<dbReference type="InterPro" id="IPR010071">
    <property type="entry name" value="AA_adenyl_dom"/>
</dbReference>
<name>A0ABW4TDL9_9ACTN</name>
<protein>
    <submittedName>
        <fullName evidence="4">Non-ribosomal peptide synthetase</fullName>
    </submittedName>
</protein>
<dbReference type="PANTHER" id="PTHR45527">
    <property type="entry name" value="NONRIBOSOMAL PEPTIDE SYNTHETASE"/>
    <property type="match status" value="1"/>
</dbReference>
<dbReference type="InterPro" id="IPR020845">
    <property type="entry name" value="AMP-binding_CS"/>
</dbReference>
<dbReference type="Pfam" id="PF00550">
    <property type="entry name" value="PP-binding"/>
    <property type="match status" value="1"/>
</dbReference>
<dbReference type="InterPro" id="IPR045851">
    <property type="entry name" value="AMP-bd_C_sf"/>
</dbReference>
<dbReference type="SUPFAM" id="SSF56801">
    <property type="entry name" value="Acetyl-CoA synthetase-like"/>
    <property type="match status" value="1"/>
</dbReference>
<feature type="domain" description="Carrier" evidence="3">
    <location>
        <begin position="514"/>
        <end position="589"/>
    </location>
</feature>
<dbReference type="NCBIfam" id="TIGR01733">
    <property type="entry name" value="AA-adenyl-dom"/>
    <property type="match status" value="1"/>
</dbReference>
<organism evidence="4 5">
    <name type="scientific">Nonomuraea mangrovi</name>
    <dbReference type="NCBI Taxonomy" id="2316207"/>
    <lineage>
        <taxon>Bacteria</taxon>
        <taxon>Bacillati</taxon>
        <taxon>Actinomycetota</taxon>
        <taxon>Actinomycetes</taxon>
        <taxon>Streptosporangiales</taxon>
        <taxon>Streptosporangiaceae</taxon>
        <taxon>Nonomuraea</taxon>
    </lineage>
</organism>
<proteinExistence type="predicted"/>
<dbReference type="SMART" id="SM00823">
    <property type="entry name" value="PKS_PP"/>
    <property type="match status" value="1"/>
</dbReference>
<evidence type="ECO:0000259" key="3">
    <source>
        <dbReference type="PROSITE" id="PS50075"/>
    </source>
</evidence>
<evidence type="ECO:0000313" key="4">
    <source>
        <dbReference type="EMBL" id="MFD1939811.1"/>
    </source>
</evidence>
<dbReference type="InterPro" id="IPR029058">
    <property type="entry name" value="AB_hydrolase_fold"/>
</dbReference>
<reference evidence="5" key="1">
    <citation type="journal article" date="2019" name="Int. J. Syst. Evol. Microbiol.">
        <title>The Global Catalogue of Microorganisms (GCM) 10K type strain sequencing project: providing services to taxonomists for standard genome sequencing and annotation.</title>
        <authorList>
            <consortium name="The Broad Institute Genomics Platform"/>
            <consortium name="The Broad Institute Genome Sequencing Center for Infectious Disease"/>
            <person name="Wu L."/>
            <person name="Ma J."/>
        </authorList>
    </citation>
    <scope>NUCLEOTIDE SEQUENCE [LARGE SCALE GENOMIC DNA]</scope>
    <source>
        <strain evidence="5">ICMP 6774ER</strain>
    </source>
</reference>
<dbReference type="RefSeq" id="WP_379582428.1">
    <property type="nucleotide sequence ID" value="NZ_JBHUFV010000096.1"/>
</dbReference>